<dbReference type="InterPro" id="IPR014001">
    <property type="entry name" value="Helicase_ATP-bd"/>
</dbReference>
<dbReference type="GO" id="GO:0016787">
    <property type="term" value="F:hydrolase activity"/>
    <property type="evidence" value="ECO:0007669"/>
    <property type="project" value="InterPro"/>
</dbReference>
<gene>
    <name evidence="2" type="ORF">FHX75_111405</name>
</gene>
<keyword evidence="2" id="KW-0378">Hydrolase</keyword>
<name>A0A561WWL2_9ACTN</name>
<evidence type="ECO:0000313" key="3">
    <source>
        <dbReference type="Proteomes" id="UP000319927"/>
    </source>
</evidence>
<comment type="caution">
    <text evidence="2">The sequence shown here is derived from an EMBL/GenBank/DDBJ whole genome shotgun (WGS) entry which is preliminary data.</text>
</comment>
<keyword evidence="2" id="KW-0347">Helicase</keyword>
<keyword evidence="2" id="KW-0067">ATP-binding</keyword>
<dbReference type="GO" id="GO:0004386">
    <property type="term" value="F:helicase activity"/>
    <property type="evidence" value="ECO:0007669"/>
    <property type="project" value="UniProtKB-KW"/>
</dbReference>
<dbReference type="EMBL" id="VIXA01000001">
    <property type="protein sequence ID" value="TWG28254.1"/>
    <property type="molecule type" value="Genomic_DNA"/>
</dbReference>
<dbReference type="PANTHER" id="PTHR33418:SF1">
    <property type="entry name" value="HELICASE-ASSOCIATED DOMAIN-CONTAINING PROTEIN"/>
    <property type="match status" value="1"/>
</dbReference>
<dbReference type="SUPFAM" id="SSF52540">
    <property type="entry name" value="P-loop containing nucleoside triphosphate hydrolases"/>
    <property type="match status" value="1"/>
</dbReference>
<keyword evidence="3" id="KW-1185">Reference proteome</keyword>
<dbReference type="SMART" id="SM00490">
    <property type="entry name" value="HELICc"/>
    <property type="match status" value="1"/>
</dbReference>
<protein>
    <submittedName>
        <fullName evidence="2">Helicase-like protein</fullName>
    </submittedName>
</protein>
<dbReference type="InterPro" id="IPR005114">
    <property type="entry name" value="Helicase_assoc"/>
</dbReference>
<evidence type="ECO:0000313" key="2">
    <source>
        <dbReference type="EMBL" id="TWG28254.1"/>
    </source>
</evidence>
<dbReference type="InterPro" id="IPR001650">
    <property type="entry name" value="Helicase_C-like"/>
</dbReference>
<dbReference type="SMART" id="SM00487">
    <property type="entry name" value="DEXDc"/>
    <property type="match status" value="1"/>
</dbReference>
<dbReference type="Pfam" id="PF03457">
    <property type="entry name" value="HA"/>
    <property type="match status" value="10"/>
</dbReference>
<dbReference type="Gene3D" id="3.40.50.300">
    <property type="entry name" value="P-loop containing nucleotide triphosphate hydrolases"/>
    <property type="match status" value="2"/>
</dbReference>
<dbReference type="Gene3D" id="6.10.140.530">
    <property type="match status" value="10"/>
</dbReference>
<dbReference type="GO" id="GO:0003677">
    <property type="term" value="F:DNA binding"/>
    <property type="evidence" value="ECO:0007669"/>
    <property type="project" value="InterPro"/>
</dbReference>
<dbReference type="Pfam" id="PF13156">
    <property type="entry name" value="Mrr_cat_2"/>
    <property type="match status" value="1"/>
</dbReference>
<sequence>MQCKGYAAGTTVTKSDVDSFLAASATGEFERRLLVMSTDRLAPNARRVIRGQAVPVTVIGRAGLEESAATWPASIVALADAQPTISMRLARRTLRDHQVDAVDAMVAELDAQLSAADEARASLVMACGTGKTLTCHGIAERVGARRMLVLLPSLSLLAQTLREWSAQAGPTGGLRAVAVCGDPTVARADNDELHVSPADLPVPVLTNVVELRKHLAEGLDDQRPLAVFSTYHSSPVIAEAMADSAIEAFDLVVADEAHYVAGRCSAAFATVLDSRRIRTRRRVFATATPRVVPAHLSRSAAELDPVACSMDDRAVFGPVAHRLTFGEAIGLGLLADYEVLVLGVAAPEVAAHDRARGGAAHPAVERAVVDAAGAPVDGATFAAVVAIGRAMREKGVRTALSFHSRVSRARAFAALVNDLPAVAPAADPGPIQAAHICGSMPTSQRNGLLRTLGATGQTGGPARTLLANARCLTTGVDLPDLDAVLFADPRRSAVDIVQAVGRALRLGTRGIKSLIILPVVLQPGDDPDTVLTSSAFDGVWQVLAALRDHDETFAEQLDELRVDLGAGAGIRPSALDKLVLDLPTLNGAELADRLRVRIVETTTSSFLYGFGKLQRYVRENGTALVYGDHVTSDGFALGRWVVKRRTERKQGRLSEARAVRLENLPGWVWDRHDRAFTIGFDALQQYVQQNGHASPPQAHVTASGVKLGGWVSTRRGEYRKGLLSAHRVTQLEQLPGWVWEVEDTSFPDGLAALWEYATENGHALVPKDHVTADGLALGAWVTRRRVEHNGGLLAADRTAQLEVVPGWSWRSRMEAFHRGLVELEVYVAHKGHALVPRDYVTASGFGLGAWVIKRRADHRAGRLAADRAARLAELPRWSWETRESKFDAGLAYLHRYIDEMGAAQVPGTHRTADGFRLGAWVRRCRADYRAGRLAAHRAAALESLPGWIWQPHESAFAKGLTILRTYVAQAGDAHVPKDHVSEEGFRLGAWVEACRSNQRAGQLRPDRIAELEALPGWTWDTHKTRFDRAFDALQSYVAETGTAAVPSSHTTADGIQLGFWAANRRAEYRRGTLSPHRRELLEALPGWSWDPIADGFAQGLAALRAYVTGRGDACVPHRYVTADGFWLGGWVNKRRGDRRRGRLPEEWAAKLEAFPGWSWDPRDEHFTRGIAALTDYVAVHGHARVAVSHVTDDGFPLGRWAAKRRDEYRAGKITDERIALLAALPGWSWDPQDEHFTRGITALTGYVAVHGHARVAVSHVTDDGFPLGRWAAKRRDEYRAGKITNERAALLAALPGWSWNVTTGTPTPVAGTRPAADDASPPV</sequence>
<keyword evidence="2" id="KW-0547">Nucleotide-binding</keyword>
<evidence type="ECO:0000259" key="1">
    <source>
        <dbReference type="PROSITE" id="PS51194"/>
    </source>
</evidence>
<dbReference type="CDD" id="cd18785">
    <property type="entry name" value="SF2_C"/>
    <property type="match status" value="1"/>
</dbReference>
<accession>A0A561WWL2</accession>
<reference evidence="2 3" key="1">
    <citation type="submission" date="2019-06" db="EMBL/GenBank/DDBJ databases">
        <title>Sequencing the genomes of 1000 actinobacteria strains.</title>
        <authorList>
            <person name="Klenk H.-P."/>
        </authorList>
    </citation>
    <scope>NUCLEOTIDE SEQUENCE [LARGE SCALE GENOMIC DNA]</scope>
    <source>
        <strain evidence="2 3">DSM 102131</strain>
    </source>
</reference>
<dbReference type="PROSITE" id="PS51194">
    <property type="entry name" value="HELICASE_CTER"/>
    <property type="match status" value="1"/>
</dbReference>
<dbReference type="Pfam" id="PF04851">
    <property type="entry name" value="ResIII"/>
    <property type="match status" value="1"/>
</dbReference>
<dbReference type="Pfam" id="PF00271">
    <property type="entry name" value="Helicase_C"/>
    <property type="match status" value="1"/>
</dbReference>
<dbReference type="InterPro" id="IPR039442">
    <property type="entry name" value="Mrr-like_dom"/>
</dbReference>
<dbReference type="PANTHER" id="PTHR33418">
    <property type="entry name" value="HELICASE-ASSOCIATED"/>
    <property type="match status" value="1"/>
</dbReference>
<proteinExistence type="predicted"/>
<feature type="domain" description="Helicase C-terminal" evidence="1">
    <location>
        <begin position="383"/>
        <end position="561"/>
    </location>
</feature>
<organism evidence="2 3">
    <name type="scientific">Micromonospora palomenae</name>
    <dbReference type="NCBI Taxonomy" id="1461247"/>
    <lineage>
        <taxon>Bacteria</taxon>
        <taxon>Bacillati</taxon>
        <taxon>Actinomycetota</taxon>
        <taxon>Actinomycetes</taxon>
        <taxon>Micromonosporales</taxon>
        <taxon>Micromonosporaceae</taxon>
        <taxon>Micromonospora</taxon>
    </lineage>
</organism>
<dbReference type="InterPro" id="IPR006935">
    <property type="entry name" value="Helicase/UvrB_N"/>
</dbReference>
<dbReference type="GO" id="GO:0005524">
    <property type="term" value="F:ATP binding"/>
    <property type="evidence" value="ECO:0007669"/>
    <property type="project" value="InterPro"/>
</dbReference>
<dbReference type="Proteomes" id="UP000319927">
    <property type="component" value="Unassembled WGS sequence"/>
</dbReference>
<dbReference type="InterPro" id="IPR027417">
    <property type="entry name" value="P-loop_NTPase"/>
</dbReference>